<keyword evidence="2" id="KW-1185">Reference proteome</keyword>
<dbReference type="AlphaFoldDB" id="A0A4Z2GZG0"/>
<evidence type="ECO:0000313" key="1">
    <source>
        <dbReference type="EMBL" id="TNN57984.1"/>
    </source>
</evidence>
<dbReference type="GO" id="GO:0008418">
    <property type="term" value="F:protein-N-terminal asparagine amidohydrolase activity"/>
    <property type="evidence" value="ECO:0007669"/>
    <property type="project" value="InterPro"/>
</dbReference>
<dbReference type="GO" id="GO:0005634">
    <property type="term" value="C:nucleus"/>
    <property type="evidence" value="ECO:0007669"/>
    <property type="project" value="TreeGrafter"/>
</dbReference>
<dbReference type="InterPro" id="IPR026750">
    <property type="entry name" value="NTAN1"/>
</dbReference>
<dbReference type="Pfam" id="PF14736">
    <property type="entry name" value="N_Asn_amidohyd"/>
    <property type="match status" value="2"/>
</dbReference>
<dbReference type="Proteomes" id="UP000314294">
    <property type="component" value="Unassembled WGS sequence"/>
</dbReference>
<gene>
    <name evidence="1" type="primary">Ntan1</name>
    <name evidence="1" type="ORF">EYF80_031808</name>
</gene>
<organism evidence="1 2">
    <name type="scientific">Liparis tanakae</name>
    <name type="common">Tanaka's snailfish</name>
    <dbReference type="NCBI Taxonomy" id="230148"/>
    <lineage>
        <taxon>Eukaryota</taxon>
        <taxon>Metazoa</taxon>
        <taxon>Chordata</taxon>
        <taxon>Craniata</taxon>
        <taxon>Vertebrata</taxon>
        <taxon>Euteleostomi</taxon>
        <taxon>Actinopterygii</taxon>
        <taxon>Neopterygii</taxon>
        <taxon>Teleostei</taxon>
        <taxon>Neoteleostei</taxon>
        <taxon>Acanthomorphata</taxon>
        <taxon>Eupercaria</taxon>
        <taxon>Perciformes</taxon>
        <taxon>Cottioidei</taxon>
        <taxon>Cottales</taxon>
        <taxon>Liparidae</taxon>
        <taxon>Liparis</taxon>
    </lineage>
</organism>
<evidence type="ECO:0000313" key="2">
    <source>
        <dbReference type="Proteomes" id="UP000314294"/>
    </source>
</evidence>
<keyword evidence="1" id="KW-0378">Hydrolase</keyword>
<dbReference type="PANTHER" id="PTHR12498:SF0">
    <property type="entry name" value="PROTEIN N-TERMINAL ASPARAGINE AMIDOHYDROLASE"/>
    <property type="match status" value="1"/>
</dbReference>
<dbReference type="OrthoDB" id="539995at2759"/>
<comment type="caution">
    <text evidence="1">The sequence shown here is derived from an EMBL/GenBank/DDBJ whole genome shotgun (WGS) entry which is preliminary data.</text>
</comment>
<dbReference type="EMBL" id="SRLO01000392">
    <property type="protein sequence ID" value="TNN57984.1"/>
    <property type="molecule type" value="Genomic_DNA"/>
</dbReference>
<protein>
    <submittedName>
        <fullName evidence="1">Protein N-terminal asparagine amidohydrolase</fullName>
    </submittedName>
</protein>
<proteinExistence type="predicted"/>
<name>A0A4Z2GZG0_9TELE</name>
<reference evidence="1 2" key="1">
    <citation type="submission" date="2019-03" db="EMBL/GenBank/DDBJ databases">
        <title>First draft genome of Liparis tanakae, snailfish: a comprehensive survey of snailfish specific genes.</title>
        <authorList>
            <person name="Kim W."/>
            <person name="Song I."/>
            <person name="Jeong J.-H."/>
            <person name="Kim D."/>
            <person name="Kim S."/>
            <person name="Ryu S."/>
            <person name="Song J.Y."/>
            <person name="Lee S.K."/>
        </authorList>
    </citation>
    <scope>NUCLEOTIDE SEQUENCE [LARGE SCALE GENOMIC DNA]</scope>
    <source>
        <tissue evidence="1">Muscle</tissue>
    </source>
</reference>
<sequence>MKVYGSGAVCLAHCDGSSTRSDVPLLVKTVTSLSGSSKEGRLELHLAGGFNDESKTSHKLSLSILGILFQLTLCVIMAEVYDSSRGLVKVGPCRWSPNLDIAFWLSQDDDTILKYLSTSPLAEPPHFVQHTKTTIQFLLEHPSSDGLFPGGQPQLYHRTETGDWERVV</sequence>
<accession>A0A4Z2GZG0</accession>
<dbReference type="GO" id="GO:0006511">
    <property type="term" value="P:ubiquitin-dependent protein catabolic process"/>
    <property type="evidence" value="ECO:0007669"/>
    <property type="project" value="TreeGrafter"/>
</dbReference>
<dbReference type="PANTHER" id="PTHR12498">
    <property type="entry name" value="N-TERMINAL ASPARAGINE AMIDOHYDROLASE"/>
    <property type="match status" value="1"/>
</dbReference>